<reference evidence="8 9" key="1">
    <citation type="submission" date="2018-10" db="EMBL/GenBank/DDBJ databases">
        <title>Histidinibacterium lentulum gen. nov., sp. nov., a marine bacterium from the culture broth of Picochlorum sp. 122.</title>
        <authorList>
            <person name="Wang G."/>
        </authorList>
    </citation>
    <scope>NUCLEOTIDE SEQUENCE [LARGE SCALE GENOMIC DNA]</scope>
    <source>
        <strain evidence="8 9">B17</strain>
    </source>
</reference>
<evidence type="ECO:0000256" key="4">
    <source>
        <dbReference type="ARBA" id="ARBA00022946"/>
    </source>
</evidence>
<dbReference type="Pfam" id="PF04800">
    <property type="entry name" value="NDUS4"/>
    <property type="match status" value="1"/>
</dbReference>
<evidence type="ECO:0000256" key="2">
    <source>
        <dbReference type="ARBA" id="ARBA00022448"/>
    </source>
</evidence>
<evidence type="ECO:0000256" key="7">
    <source>
        <dbReference type="SAM" id="MobiDB-lite"/>
    </source>
</evidence>
<dbReference type="AlphaFoldDB" id="A0A3N2R864"/>
<keyword evidence="3" id="KW-0679">Respiratory chain</keyword>
<dbReference type="Gene3D" id="3.30.160.190">
    <property type="entry name" value="atu1810 like domain"/>
    <property type="match status" value="1"/>
</dbReference>
<evidence type="ECO:0000256" key="1">
    <source>
        <dbReference type="ARBA" id="ARBA00004370"/>
    </source>
</evidence>
<sequence length="103" mass="11627">MRARIYRPARTAMSSGAARTKRWVLEFPNQTGRDVDPLMGWTSSDDTQSQVRLSFDTRDEAVAYAREHGIDAVVKDPQDRSANIRPGGYGENFATNRRGAWTH</sequence>
<evidence type="ECO:0000313" key="8">
    <source>
        <dbReference type="EMBL" id="ROU03603.1"/>
    </source>
</evidence>
<gene>
    <name evidence="8" type="ORF">EAT49_04720</name>
</gene>
<keyword evidence="9" id="KW-1185">Reference proteome</keyword>
<dbReference type="EMBL" id="RDRB01000002">
    <property type="protein sequence ID" value="ROU03603.1"/>
    <property type="molecule type" value="Genomic_DNA"/>
</dbReference>
<keyword evidence="2" id="KW-0813">Transport</keyword>
<evidence type="ECO:0000313" key="9">
    <source>
        <dbReference type="Proteomes" id="UP000268016"/>
    </source>
</evidence>
<keyword evidence="5" id="KW-0249">Electron transport</keyword>
<dbReference type="RefSeq" id="WP_123641138.1">
    <property type="nucleotide sequence ID" value="NZ_ML119082.1"/>
</dbReference>
<dbReference type="PANTHER" id="PTHR12219:SF8">
    <property type="entry name" value="NADH DEHYDROGENASE [UBIQUINONE] IRON-SULFUR PROTEIN 4, MITOCHONDRIAL"/>
    <property type="match status" value="1"/>
</dbReference>
<comment type="caution">
    <text evidence="8">The sequence shown here is derived from an EMBL/GenBank/DDBJ whole genome shotgun (WGS) entry which is preliminary data.</text>
</comment>
<name>A0A3N2R864_9RHOB</name>
<dbReference type="GO" id="GO:0022900">
    <property type="term" value="P:electron transport chain"/>
    <property type="evidence" value="ECO:0007669"/>
    <property type="project" value="InterPro"/>
</dbReference>
<proteinExistence type="predicted"/>
<organism evidence="8 9">
    <name type="scientific">Histidinibacterium lentulum</name>
    <dbReference type="NCBI Taxonomy" id="2480588"/>
    <lineage>
        <taxon>Bacteria</taxon>
        <taxon>Pseudomonadati</taxon>
        <taxon>Pseudomonadota</taxon>
        <taxon>Alphaproteobacteria</taxon>
        <taxon>Rhodobacterales</taxon>
        <taxon>Paracoccaceae</taxon>
        <taxon>Histidinibacterium</taxon>
    </lineage>
</organism>
<dbReference type="PANTHER" id="PTHR12219">
    <property type="entry name" value="NADH-UBIQUINONE OXIDOREDUCTASE"/>
    <property type="match status" value="1"/>
</dbReference>
<evidence type="ECO:0000256" key="6">
    <source>
        <dbReference type="ARBA" id="ARBA00023136"/>
    </source>
</evidence>
<dbReference type="OrthoDB" id="9799572at2"/>
<comment type="subcellular location">
    <subcellularLocation>
        <location evidence="1">Membrane</location>
    </subcellularLocation>
</comment>
<dbReference type="InterPro" id="IPR006885">
    <property type="entry name" value="NADH_UbQ_FeS_4_mit-like"/>
</dbReference>
<dbReference type="Proteomes" id="UP000268016">
    <property type="component" value="Unassembled WGS sequence"/>
</dbReference>
<evidence type="ECO:0000256" key="3">
    <source>
        <dbReference type="ARBA" id="ARBA00022660"/>
    </source>
</evidence>
<keyword evidence="4" id="KW-0809">Transit peptide</keyword>
<evidence type="ECO:0000256" key="5">
    <source>
        <dbReference type="ARBA" id="ARBA00022982"/>
    </source>
</evidence>
<keyword evidence="6" id="KW-0472">Membrane</keyword>
<dbReference type="GO" id="GO:0016020">
    <property type="term" value="C:membrane"/>
    <property type="evidence" value="ECO:0007669"/>
    <property type="project" value="UniProtKB-SubCell"/>
</dbReference>
<dbReference type="InterPro" id="IPR038532">
    <property type="entry name" value="NDUFS4-like_sf"/>
</dbReference>
<feature type="region of interest" description="Disordered" evidence="7">
    <location>
        <begin position="79"/>
        <end position="103"/>
    </location>
</feature>
<accession>A0A3N2R864</accession>
<protein>
    <submittedName>
        <fullName evidence="8">ETC complex I subunit</fullName>
    </submittedName>
</protein>